<dbReference type="Pfam" id="PF06549">
    <property type="entry name" value="DUF1118"/>
    <property type="match status" value="1"/>
</dbReference>
<organism evidence="2 3">
    <name type="scientific">Klebsormidium nitens</name>
    <name type="common">Green alga</name>
    <name type="synonym">Ulothrix nitens</name>
    <dbReference type="NCBI Taxonomy" id="105231"/>
    <lineage>
        <taxon>Eukaryota</taxon>
        <taxon>Viridiplantae</taxon>
        <taxon>Streptophyta</taxon>
        <taxon>Klebsormidiophyceae</taxon>
        <taxon>Klebsormidiales</taxon>
        <taxon>Klebsormidiaceae</taxon>
        <taxon>Klebsormidium</taxon>
    </lineage>
</organism>
<keyword evidence="3" id="KW-1185">Reference proteome</keyword>
<name>A0A1Y1IGR0_KLENI</name>
<keyword evidence="1" id="KW-1133">Transmembrane helix</keyword>
<dbReference type="AlphaFoldDB" id="A0A1Y1IGR0"/>
<dbReference type="Proteomes" id="UP000054558">
    <property type="component" value="Unassembled WGS sequence"/>
</dbReference>
<dbReference type="EMBL" id="DF237335">
    <property type="protein sequence ID" value="GAQ87897.1"/>
    <property type="molecule type" value="Genomic_DNA"/>
</dbReference>
<gene>
    <name evidence="2" type="ORF">KFL_003860030</name>
</gene>
<reference evidence="2 3" key="1">
    <citation type="journal article" date="2014" name="Nat. Commun.">
        <title>Klebsormidium flaccidum genome reveals primary factors for plant terrestrial adaptation.</title>
        <authorList>
            <person name="Hori K."/>
            <person name="Maruyama F."/>
            <person name="Fujisawa T."/>
            <person name="Togashi T."/>
            <person name="Yamamoto N."/>
            <person name="Seo M."/>
            <person name="Sato S."/>
            <person name="Yamada T."/>
            <person name="Mori H."/>
            <person name="Tajima N."/>
            <person name="Moriyama T."/>
            <person name="Ikeuchi M."/>
            <person name="Watanabe M."/>
            <person name="Wada H."/>
            <person name="Kobayashi K."/>
            <person name="Saito M."/>
            <person name="Masuda T."/>
            <person name="Sasaki-Sekimoto Y."/>
            <person name="Mashiguchi K."/>
            <person name="Awai K."/>
            <person name="Shimojima M."/>
            <person name="Masuda S."/>
            <person name="Iwai M."/>
            <person name="Nobusawa T."/>
            <person name="Narise T."/>
            <person name="Kondo S."/>
            <person name="Saito H."/>
            <person name="Sato R."/>
            <person name="Murakawa M."/>
            <person name="Ihara Y."/>
            <person name="Oshima-Yamada Y."/>
            <person name="Ohtaka K."/>
            <person name="Satoh M."/>
            <person name="Sonobe K."/>
            <person name="Ishii M."/>
            <person name="Ohtani R."/>
            <person name="Kanamori-Sato M."/>
            <person name="Honoki R."/>
            <person name="Miyazaki D."/>
            <person name="Mochizuki H."/>
            <person name="Umetsu J."/>
            <person name="Higashi K."/>
            <person name="Shibata D."/>
            <person name="Kamiya Y."/>
            <person name="Sato N."/>
            <person name="Nakamura Y."/>
            <person name="Tabata S."/>
            <person name="Ida S."/>
            <person name="Kurokawa K."/>
            <person name="Ohta H."/>
        </authorList>
    </citation>
    <scope>NUCLEOTIDE SEQUENCE [LARGE SCALE GENOMIC DNA]</scope>
    <source>
        <strain evidence="2 3">NIES-2285</strain>
    </source>
</reference>
<evidence type="ECO:0000313" key="2">
    <source>
        <dbReference type="EMBL" id="GAQ87897.1"/>
    </source>
</evidence>
<evidence type="ECO:0000256" key="1">
    <source>
        <dbReference type="SAM" id="Phobius"/>
    </source>
</evidence>
<dbReference type="OMA" id="AMHSAHE"/>
<sequence>MASQAALSSLQAASPSGFAFRKAVGGDQILACPQGGLAPIRAATKVIPKKIAPPKKNTGTQKIASGTQIKKSGTQIVKNAASAAANGAASLPRKAIKVVEVFGPKETKGLIRDKRNISGDVKVLSRVQELRLLTKAEESGLLSTLEGLGFTLSTIESLGLLSKAEDLGLLGAVTDRKLPGTLLLASLVVLAAGPAIVYFGPEDSSAIVIAEYVVAALTVAGGAALFGASKLVKALQA</sequence>
<keyword evidence="1" id="KW-0472">Membrane</keyword>
<dbReference type="InterPro" id="IPR009500">
    <property type="entry name" value="DUF1118"/>
</dbReference>
<dbReference type="OrthoDB" id="201162at2759"/>
<proteinExistence type="predicted"/>
<feature type="transmembrane region" description="Helical" evidence="1">
    <location>
        <begin position="182"/>
        <end position="200"/>
    </location>
</feature>
<accession>A0A1Y1IGR0</accession>
<feature type="transmembrane region" description="Helical" evidence="1">
    <location>
        <begin position="206"/>
        <end position="228"/>
    </location>
</feature>
<protein>
    <submittedName>
        <fullName evidence="2">Uncharacterized protein</fullName>
    </submittedName>
</protein>
<evidence type="ECO:0000313" key="3">
    <source>
        <dbReference type="Proteomes" id="UP000054558"/>
    </source>
</evidence>
<keyword evidence="1" id="KW-0812">Transmembrane</keyword>